<evidence type="ECO:0000256" key="4">
    <source>
        <dbReference type="ARBA" id="ARBA00023125"/>
    </source>
</evidence>
<protein>
    <submittedName>
        <fullName evidence="8">DNA-directed RNA polymerase sigma-70 factor</fullName>
    </submittedName>
</protein>
<dbReference type="Pfam" id="PF08281">
    <property type="entry name" value="Sigma70_r4_2"/>
    <property type="match status" value="1"/>
</dbReference>
<gene>
    <name evidence="8" type="ORF">Pma05_35070</name>
</gene>
<evidence type="ECO:0000256" key="3">
    <source>
        <dbReference type="ARBA" id="ARBA00023082"/>
    </source>
</evidence>
<keyword evidence="5" id="KW-0804">Transcription</keyword>
<evidence type="ECO:0000256" key="1">
    <source>
        <dbReference type="ARBA" id="ARBA00010641"/>
    </source>
</evidence>
<dbReference type="InterPro" id="IPR013324">
    <property type="entry name" value="RNA_pol_sigma_r3/r4-like"/>
</dbReference>
<dbReference type="SUPFAM" id="SSF88946">
    <property type="entry name" value="Sigma2 domain of RNA polymerase sigma factors"/>
    <property type="match status" value="1"/>
</dbReference>
<comment type="similarity">
    <text evidence="1">Belongs to the sigma-70 factor family. ECF subfamily.</text>
</comment>
<name>A0ABQ4EQN3_9ACTN</name>
<keyword evidence="8" id="KW-0240">DNA-directed RNA polymerase</keyword>
<dbReference type="CDD" id="cd06171">
    <property type="entry name" value="Sigma70_r4"/>
    <property type="match status" value="1"/>
</dbReference>
<organism evidence="8 9">
    <name type="scientific">Plantactinospora mayteni</name>
    <dbReference type="NCBI Taxonomy" id="566021"/>
    <lineage>
        <taxon>Bacteria</taxon>
        <taxon>Bacillati</taxon>
        <taxon>Actinomycetota</taxon>
        <taxon>Actinomycetes</taxon>
        <taxon>Micromonosporales</taxon>
        <taxon>Micromonosporaceae</taxon>
        <taxon>Plantactinospora</taxon>
    </lineage>
</organism>
<keyword evidence="9" id="KW-1185">Reference proteome</keyword>
<dbReference type="PANTHER" id="PTHR43133:SF50">
    <property type="entry name" value="ECF RNA POLYMERASE SIGMA FACTOR SIGM"/>
    <property type="match status" value="1"/>
</dbReference>
<dbReference type="RefSeq" id="WP_203858443.1">
    <property type="nucleotide sequence ID" value="NZ_BAAAZQ010000001.1"/>
</dbReference>
<evidence type="ECO:0000259" key="7">
    <source>
        <dbReference type="Pfam" id="PF08281"/>
    </source>
</evidence>
<dbReference type="Gene3D" id="1.10.10.10">
    <property type="entry name" value="Winged helix-like DNA-binding domain superfamily/Winged helix DNA-binding domain"/>
    <property type="match status" value="1"/>
</dbReference>
<accession>A0ABQ4EQN3</accession>
<dbReference type="EMBL" id="BONX01000023">
    <property type="protein sequence ID" value="GIG96934.1"/>
    <property type="molecule type" value="Genomic_DNA"/>
</dbReference>
<dbReference type="GO" id="GO:0000428">
    <property type="term" value="C:DNA-directed RNA polymerase complex"/>
    <property type="evidence" value="ECO:0007669"/>
    <property type="project" value="UniProtKB-KW"/>
</dbReference>
<dbReference type="InterPro" id="IPR039425">
    <property type="entry name" value="RNA_pol_sigma-70-like"/>
</dbReference>
<sequence length="175" mass="19955">MPDEDEERFREFVLEQWGPLTRMAYLLTGDRGAAEDLVQSALEKTHRRWDRILRKDTPGVYVRRVIVNTAVSWRRRRRVVEVPLLEADATSTPDAYDRAETRHQLLGALRRLPPRMRAVLVLRYFEDLSEADIARVLGCSAGTVKSQASRGLARLRADLEPPSVLFQASLRGDSA</sequence>
<evidence type="ECO:0000256" key="5">
    <source>
        <dbReference type="ARBA" id="ARBA00023163"/>
    </source>
</evidence>
<dbReference type="InterPro" id="IPR013249">
    <property type="entry name" value="RNA_pol_sigma70_r4_t2"/>
</dbReference>
<keyword evidence="4" id="KW-0238">DNA-binding</keyword>
<proteinExistence type="inferred from homology"/>
<comment type="caution">
    <text evidence="8">The sequence shown here is derived from an EMBL/GenBank/DDBJ whole genome shotgun (WGS) entry which is preliminary data.</text>
</comment>
<dbReference type="InterPro" id="IPR036388">
    <property type="entry name" value="WH-like_DNA-bd_sf"/>
</dbReference>
<evidence type="ECO:0000313" key="9">
    <source>
        <dbReference type="Proteomes" id="UP000621500"/>
    </source>
</evidence>
<dbReference type="PANTHER" id="PTHR43133">
    <property type="entry name" value="RNA POLYMERASE ECF-TYPE SIGMA FACTO"/>
    <property type="match status" value="1"/>
</dbReference>
<evidence type="ECO:0000259" key="6">
    <source>
        <dbReference type="Pfam" id="PF04542"/>
    </source>
</evidence>
<dbReference type="InterPro" id="IPR013325">
    <property type="entry name" value="RNA_pol_sigma_r2"/>
</dbReference>
<dbReference type="InterPro" id="IPR014284">
    <property type="entry name" value="RNA_pol_sigma-70_dom"/>
</dbReference>
<feature type="domain" description="RNA polymerase sigma-70 region 2" evidence="6">
    <location>
        <begin position="20"/>
        <end position="78"/>
    </location>
</feature>
<evidence type="ECO:0000313" key="8">
    <source>
        <dbReference type="EMBL" id="GIG96934.1"/>
    </source>
</evidence>
<dbReference type="InterPro" id="IPR007627">
    <property type="entry name" value="RNA_pol_sigma70_r2"/>
</dbReference>
<dbReference type="Proteomes" id="UP000621500">
    <property type="component" value="Unassembled WGS sequence"/>
</dbReference>
<dbReference type="NCBIfam" id="TIGR02937">
    <property type="entry name" value="sigma70-ECF"/>
    <property type="match status" value="1"/>
</dbReference>
<reference evidence="8 9" key="1">
    <citation type="submission" date="2021-01" db="EMBL/GenBank/DDBJ databases">
        <title>Whole genome shotgun sequence of Plantactinospora mayteni NBRC 109088.</title>
        <authorList>
            <person name="Komaki H."/>
            <person name="Tamura T."/>
        </authorList>
    </citation>
    <scope>NUCLEOTIDE SEQUENCE [LARGE SCALE GENOMIC DNA]</scope>
    <source>
        <strain evidence="8 9">NBRC 109088</strain>
    </source>
</reference>
<dbReference type="SUPFAM" id="SSF88659">
    <property type="entry name" value="Sigma3 and sigma4 domains of RNA polymerase sigma factors"/>
    <property type="match status" value="1"/>
</dbReference>
<keyword evidence="2" id="KW-0805">Transcription regulation</keyword>
<keyword evidence="3" id="KW-0731">Sigma factor</keyword>
<dbReference type="InterPro" id="IPR014325">
    <property type="entry name" value="RNA_pol_sigma-E_actinobac"/>
</dbReference>
<evidence type="ECO:0000256" key="2">
    <source>
        <dbReference type="ARBA" id="ARBA00023015"/>
    </source>
</evidence>
<dbReference type="Gene3D" id="1.10.1740.10">
    <property type="match status" value="1"/>
</dbReference>
<dbReference type="Pfam" id="PF04542">
    <property type="entry name" value="Sigma70_r2"/>
    <property type="match status" value="1"/>
</dbReference>
<dbReference type="NCBIfam" id="TIGR02983">
    <property type="entry name" value="SigE-fam_strep"/>
    <property type="match status" value="1"/>
</dbReference>
<feature type="domain" description="RNA polymerase sigma factor 70 region 4 type 2" evidence="7">
    <location>
        <begin position="103"/>
        <end position="155"/>
    </location>
</feature>